<name>A0A669CCT1_ORENI</name>
<dbReference type="InParanoid" id="A0A669CCT1"/>
<dbReference type="Gene3D" id="3.60.10.10">
    <property type="entry name" value="Endonuclease/exonuclease/phosphatase"/>
    <property type="match status" value="1"/>
</dbReference>
<dbReference type="Pfam" id="PF03372">
    <property type="entry name" value="Exo_endo_phos"/>
    <property type="match status" value="1"/>
</dbReference>
<dbReference type="SUPFAM" id="SSF56219">
    <property type="entry name" value="DNase I-like"/>
    <property type="match status" value="1"/>
</dbReference>
<accession>A0A669CCT1</accession>
<dbReference type="InterPro" id="IPR036691">
    <property type="entry name" value="Endo/exonu/phosph_ase_sf"/>
</dbReference>
<evidence type="ECO:0000313" key="2">
    <source>
        <dbReference type="Ensembl" id="ENSONIP00000044342.1"/>
    </source>
</evidence>
<dbReference type="GO" id="GO:0003824">
    <property type="term" value="F:catalytic activity"/>
    <property type="evidence" value="ECO:0007669"/>
    <property type="project" value="InterPro"/>
</dbReference>
<keyword evidence="3" id="KW-1185">Reference proteome</keyword>
<dbReference type="AlphaFoldDB" id="A0A669CCT1"/>
<dbReference type="Pfam" id="PF00078">
    <property type="entry name" value="RVT_1"/>
    <property type="match status" value="1"/>
</dbReference>
<sequence>MVRAGLLMITRRKKMAPVCLACRQSLFFICLILLFLANVVQHVSSILSYDCQTLLEIGSSTKVSVWFGKDSQGFLPPYLEAVPLRWHPLPPPPDMRKRRRRRGTRGGRLVKLRIRISYLPHNLRSVRQSFPRLLVPSRALDPVDSWLVPIVGSIGSSPAKSFPLRHLRWRGIDRSNLRSVDLVVTAPEVSEPAPLRLGLINARSVANKTFILKDFFSSHALDFLCLTETWSSPGELSVFSELLPAGCAYFSAPRASGRGGGLAVVFKSHFEFKQLSSWTHHTSFELCLCELGHSPSLLCAIVYRPPKYNKEFLSEFSEFLADCASRYDQVLLLGDFNIHVCCPGKPLAKEFMDLVNSFNLVQSVKCATQERGHTLDLVLSYGLSVCNLHVEDAVFSDHMPILFDVVPLSPVVKRAAPTRCYRAFGSDTAEDFSTLFEQLVSSPSESSSVDGLLSHLDSVCKSALDVVAPLRLRQCKPKASPWLTDFTRAIRRECRRCERRWKKDRLYVSLEALKTSWKAYQRAVKTAKNSYFSQLIAVNSHNPRVLYNTINSVLNAEDHVLLQSSEVMCNRFLNFFVDKVASLRPSTVSSVDPAVHVPCLNLLIAFQPIVLPELEKLVLTAKPCGSPNDVVHPCFLKEVFPTVGPHILNIINTSLLSGQVPSEFKHAVIHPLLKKPGSDISVMSNFRPISKLPFLSKILEKVVHTQLMDYLNNSQMFEVFQSGFRPFHSTETALIKVMNDILVATDCGKHVVLILLDMTAAFDTVDHDLLISRLQHCVGISGLALLWIKSYLSNRSFCVKLGSLSSSVAPLSWGVPQGSILGPLLFSLYLLPLGAIFPKHNVSFHLYADDCQLYFPFSHSDSSQIRLLLDCLSDVKSWMAQNFLNFNERKTEAILFGPNRSSDMPDVDLAALTPQLKSSITNLGLKIDSALTFDGHVNGVVKSSFYHLRRLSKVKPFLSRRDLETVIHAFITSRLDYCNFLLIGVGLGTLTRLQLVQNAAARFLSGKRKFEHITPVLASLHWFPIEFRIHFKVLLLVFKSLNGLAPAYLSDLLKPYVPTRSLRSAEQLLLSVPKSRLKLRGDRAFSIVAPKLWNNLPLHIRQSTSVMVFKSRLKTHFYLLAFDSVVD</sequence>
<protein>
    <recommendedName>
        <fullName evidence="1">Reverse transcriptase domain-containing protein</fullName>
    </recommendedName>
</protein>
<dbReference type="InterPro" id="IPR000477">
    <property type="entry name" value="RT_dom"/>
</dbReference>
<dbReference type="CDD" id="cd01650">
    <property type="entry name" value="RT_nLTR_like"/>
    <property type="match status" value="1"/>
</dbReference>
<organism evidence="2 3">
    <name type="scientific">Oreochromis niloticus</name>
    <name type="common">Nile tilapia</name>
    <name type="synonym">Tilapia nilotica</name>
    <dbReference type="NCBI Taxonomy" id="8128"/>
    <lineage>
        <taxon>Eukaryota</taxon>
        <taxon>Metazoa</taxon>
        <taxon>Chordata</taxon>
        <taxon>Craniata</taxon>
        <taxon>Vertebrata</taxon>
        <taxon>Euteleostomi</taxon>
        <taxon>Actinopterygii</taxon>
        <taxon>Neopterygii</taxon>
        <taxon>Teleostei</taxon>
        <taxon>Neoteleostei</taxon>
        <taxon>Acanthomorphata</taxon>
        <taxon>Ovalentaria</taxon>
        <taxon>Cichlomorphae</taxon>
        <taxon>Cichliformes</taxon>
        <taxon>Cichlidae</taxon>
        <taxon>African cichlids</taxon>
        <taxon>Pseudocrenilabrinae</taxon>
        <taxon>Oreochromini</taxon>
        <taxon>Oreochromis</taxon>
    </lineage>
</organism>
<dbReference type="Ensembl" id="ENSONIT00000082221.1">
    <property type="protein sequence ID" value="ENSONIP00000044342.1"/>
    <property type="gene ID" value="ENSONIG00000041179.1"/>
</dbReference>
<dbReference type="GeneTree" id="ENSGT01150000286909"/>
<reference evidence="3" key="1">
    <citation type="submission" date="2012-01" db="EMBL/GenBank/DDBJ databases">
        <title>The Genome Sequence of Oreochromis niloticus (Nile Tilapia).</title>
        <authorList>
            <consortium name="Broad Institute Genome Assembly Team"/>
            <consortium name="Broad Institute Sequencing Platform"/>
            <person name="Di Palma F."/>
            <person name="Johnson J."/>
            <person name="Lander E.S."/>
            <person name="Lindblad-Toh K."/>
        </authorList>
    </citation>
    <scope>NUCLEOTIDE SEQUENCE [LARGE SCALE GENOMIC DNA]</scope>
</reference>
<reference evidence="2" key="3">
    <citation type="submission" date="2025-09" db="UniProtKB">
        <authorList>
            <consortium name="Ensembl"/>
        </authorList>
    </citation>
    <scope>IDENTIFICATION</scope>
</reference>
<feature type="domain" description="Reverse transcriptase" evidence="1">
    <location>
        <begin position="653"/>
        <end position="927"/>
    </location>
</feature>
<dbReference type="Proteomes" id="UP000005207">
    <property type="component" value="Linkage group LG9"/>
</dbReference>
<dbReference type="PROSITE" id="PS50878">
    <property type="entry name" value="RT_POL"/>
    <property type="match status" value="1"/>
</dbReference>
<dbReference type="SUPFAM" id="SSF56672">
    <property type="entry name" value="DNA/RNA polymerases"/>
    <property type="match status" value="1"/>
</dbReference>
<dbReference type="PANTHER" id="PTHR33332">
    <property type="entry name" value="REVERSE TRANSCRIPTASE DOMAIN-CONTAINING PROTEIN"/>
    <property type="match status" value="1"/>
</dbReference>
<dbReference type="InterPro" id="IPR043502">
    <property type="entry name" value="DNA/RNA_pol_sf"/>
</dbReference>
<evidence type="ECO:0000313" key="3">
    <source>
        <dbReference type="Proteomes" id="UP000005207"/>
    </source>
</evidence>
<evidence type="ECO:0000259" key="1">
    <source>
        <dbReference type="PROSITE" id="PS50878"/>
    </source>
</evidence>
<dbReference type="InterPro" id="IPR005135">
    <property type="entry name" value="Endo/exonuclease/phosphatase"/>
</dbReference>
<reference evidence="2" key="2">
    <citation type="submission" date="2025-08" db="UniProtKB">
        <authorList>
            <consortium name="Ensembl"/>
        </authorList>
    </citation>
    <scope>IDENTIFICATION</scope>
</reference>
<proteinExistence type="predicted"/>